<evidence type="ECO:0000313" key="1">
    <source>
        <dbReference type="EMBL" id="KAJ8364237.1"/>
    </source>
</evidence>
<sequence>MTAQSRNTPTLPLSSDQAYPHFWTCHLNLPPVDEMMPVKMRAAEESLQGSSSSRLGTINALTGLALSLGARRLRIRSRAESGETRTLLPPGSAKWAAFVITHPAVTTASGFTMTTSTSVACLLNAVTLEFTENQLV</sequence>
<name>A0A9Q1FQG2_SYNKA</name>
<dbReference type="AlphaFoldDB" id="A0A9Q1FQG2"/>
<reference evidence="1" key="1">
    <citation type="journal article" date="2023" name="Science">
        <title>Genome structures resolve the early diversification of teleost fishes.</title>
        <authorList>
            <person name="Parey E."/>
            <person name="Louis A."/>
            <person name="Montfort J."/>
            <person name="Bouchez O."/>
            <person name="Roques C."/>
            <person name="Iampietro C."/>
            <person name="Lluch J."/>
            <person name="Castinel A."/>
            <person name="Donnadieu C."/>
            <person name="Desvignes T."/>
            <person name="Floi Bucao C."/>
            <person name="Jouanno E."/>
            <person name="Wen M."/>
            <person name="Mejri S."/>
            <person name="Dirks R."/>
            <person name="Jansen H."/>
            <person name="Henkel C."/>
            <person name="Chen W.J."/>
            <person name="Zahm M."/>
            <person name="Cabau C."/>
            <person name="Klopp C."/>
            <person name="Thompson A.W."/>
            <person name="Robinson-Rechavi M."/>
            <person name="Braasch I."/>
            <person name="Lecointre G."/>
            <person name="Bobe J."/>
            <person name="Postlethwait J.H."/>
            <person name="Berthelot C."/>
            <person name="Roest Crollius H."/>
            <person name="Guiguen Y."/>
        </authorList>
    </citation>
    <scope>NUCLEOTIDE SEQUENCE</scope>
    <source>
        <strain evidence="1">WJC10195</strain>
    </source>
</reference>
<accession>A0A9Q1FQG2</accession>
<keyword evidence="2" id="KW-1185">Reference proteome</keyword>
<dbReference type="Proteomes" id="UP001152622">
    <property type="component" value="Chromosome 4"/>
</dbReference>
<comment type="caution">
    <text evidence="1">The sequence shown here is derived from an EMBL/GenBank/DDBJ whole genome shotgun (WGS) entry which is preliminary data.</text>
</comment>
<proteinExistence type="predicted"/>
<organism evidence="1 2">
    <name type="scientific">Synaphobranchus kaupii</name>
    <name type="common">Kaup's arrowtooth eel</name>
    <dbReference type="NCBI Taxonomy" id="118154"/>
    <lineage>
        <taxon>Eukaryota</taxon>
        <taxon>Metazoa</taxon>
        <taxon>Chordata</taxon>
        <taxon>Craniata</taxon>
        <taxon>Vertebrata</taxon>
        <taxon>Euteleostomi</taxon>
        <taxon>Actinopterygii</taxon>
        <taxon>Neopterygii</taxon>
        <taxon>Teleostei</taxon>
        <taxon>Anguilliformes</taxon>
        <taxon>Synaphobranchidae</taxon>
        <taxon>Synaphobranchus</taxon>
    </lineage>
</organism>
<dbReference type="EMBL" id="JAINUF010000004">
    <property type="protein sequence ID" value="KAJ8364237.1"/>
    <property type="molecule type" value="Genomic_DNA"/>
</dbReference>
<gene>
    <name evidence="1" type="ORF">SKAU_G00130680</name>
</gene>
<evidence type="ECO:0000313" key="2">
    <source>
        <dbReference type="Proteomes" id="UP001152622"/>
    </source>
</evidence>
<protein>
    <submittedName>
        <fullName evidence="1">Uncharacterized protein</fullName>
    </submittedName>
</protein>